<dbReference type="Pfam" id="PF23494">
    <property type="entry name" value="bPH_10"/>
    <property type="match status" value="1"/>
</dbReference>
<keyword evidence="1" id="KW-0812">Transmembrane</keyword>
<feature type="domain" description="Cysteinyl-tRNA ligase anticodon binding" evidence="2">
    <location>
        <begin position="179"/>
        <end position="229"/>
    </location>
</feature>
<protein>
    <submittedName>
        <fullName evidence="4">DUF308 domain-containing protein</fullName>
    </submittedName>
</protein>
<dbReference type="Proteomes" id="UP000271031">
    <property type="component" value="Unassembled WGS sequence"/>
</dbReference>
<dbReference type="InterPro" id="IPR056411">
    <property type="entry name" value="CysS_C"/>
</dbReference>
<sequence>MSASQGAGSRQTIVGLSALIRILLHVGSPVLGLGVGYVIPHVAKWALKLPWVPFQGPLQLIASFHGAWVGIVFGLLGVVAGIWFAHEAIKESLCVTVTDHDVQLDKDGTRQSIAKQDIRLAFIDGKQLVLLATSGQELVRETHESTAAVIAQAFNQHGYQWSDVGDPYKTQYRRWVPDTPDLPQAVNALLMAREKALSKNEKADAKDLHNEVGRFGYIVRDEGVRQYWRAVESV</sequence>
<keyword evidence="1" id="KW-1133">Transmembrane helix</keyword>
<accession>A0A3M8CVF2</accession>
<feature type="transmembrane region" description="Helical" evidence="1">
    <location>
        <begin position="59"/>
        <end position="84"/>
    </location>
</feature>
<keyword evidence="5" id="KW-1185">Reference proteome</keyword>
<dbReference type="AlphaFoldDB" id="A0A3M8CVF2"/>
<feature type="domain" description="YqeB PH" evidence="3">
    <location>
        <begin position="12"/>
        <end position="162"/>
    </location>
</feature>
<dbReference type="EMBL" id="RHHQ01000027">
    <property type="protein sequence ID" value="RNB79724.1"/>
    <property type="molecule type" value="Genomic_DNA"/>
</dbReference>
<dbReference type="Pfam" id="PF23493">
    <property type="entry name" value="CysS_C"/>
    <property type="match status" value="1"/>
</dbReference>
<name>A0A3M8CVF2_9BACL</name>
<dbReference type="OrthoDB" id="5145029at2"/>
<feature type="transmembrane region" description="Helical" evidence="1">
    <location>
        <begin position="12"/>
        <end position="39"/>
    </location>
</feature>
<organism evidence="4 5">
    <name type="scientific">Brevibacillus fluminis</name>
    <dbReference type="NCBI Taxonomy" id="511487"/>
    <lineage>
        <taxon>Bacteria</taxon>
        <taxon>Bacillati</taxon>
        <taxon>Bacillota</taxon>
        <taxon>Bacilli</taxon>
        <taxon>Bacillales</taxon>
        <taxon>Paenibacillaceae</taxon>
        <taxon>Brevibacillus</taxon>
    </lineage>
</organism>
<evidence type="ECO:0000256" key="1">
    <source>
        <dbReference type="SAM" id="Phobius"/>
    </source>
</evidence>
<evidence type="ECO:0000259" key="3">
    <source>
        <dbReference type="Pfam" id="PF23494"/>
    </source>
</evidence>
<gene>
    <name evidence="4" type="ORF">EDM56_28330</name>
</gene>
<comment type="caution">
    <text evidence="4">The sequence shown here is derived from an EMBL/GenBank/DDBJ whole genome shotgun (WGS) entry which is preliminary data.</text>
</comment>
<dbReference type="RefSeq" id="WP_122921301.1">
    <property type="nucleotide sequence ID" value="NZ_RHHQ01000027.1"/>
</dbReference>
<evidence type="ECO:0000259" key="2">
    <source>
        <dbReference type="Pfam" id="PF23493"/>
    </source>
</evidence>
<dbReference type="InterPro" id="IPR057798">
    <property type="entry name" value="PH_YqeB"/>
</dbReference>
<evidence type="ECO:0000313" key="4">
    <source>
        <dbReference type="EMBL" id="RNB79724.1"/>
    </source>
</evidence>
<reference evidence="4 5" key="1">
    <citation type="submission" date="2018-10" db="EMBL/GenBank/DDBJ databases">
        <title>Phylogenomics of Brevibacillus.</title>
        <authorList>
            <person name="Dunlap C."/>
        </authorList>
    </citation>
    <scope>NUCLEOTIDE SEQUENCE [LARGE SCALE GENOMIC DNA]</scope>
    <source>
        <strain evidence="4 5">JCM 15716</strain>
    </source>
</reference>
<proteinExistence type="predicted"/>
<keyword evidence="1" id="KW-0472">Membrane</keyword>
<evidence type="ECO:0000313" key="5">
    <source>
        <dbReference type="Proteomes" id="UP000271031"/>
    </source>
</evidence>